<dbReference type="Gene3D" id="3.30.110.90">
    <property type="entry name" value="Amidohydrolase"/>
    <property type="match status" value="1"/>
</dbReference>
<dbReference type="Gene3D" id="3.40.50.10910">
    <property type="entry name" value="Amidohydrolase"/>
    <property type="match status" value="1"/>
</dbReference>
<evidence type="ECO:0000313" key="3">
    <source>
        <dbReference type="Proteomes" id="UP001601627"/>
    </source>
</evidence>
<feature type="domain" description="Amidohydrolase-related" evidence="1">
    <location>
        <begin position="58"/>
        <end position="350"/>
    </location>
</feature>
<reference evidence="2 3" key="1">
    <citation type="submission" date="2024-09" db="EMBL/GenBank/DDBJ databases">
        <title>The Natural Products Discovery Center: Release of the First 8490 Sequenced Strains for Exploring Actinobacteria Biosynthetic Diversity.</title>
        <authorList>
            <person name="Kalkreuter E."/>
            <person name="Kautsar S.A."/>
            <person name="Yang D."/>
            <person name="Bader C.D."/>
            <person name="Teijaro C.N."/>
            <person name="Fluegel L."/>
            <person name="Davis C.M."/>
            <person name="Simpson J.R."/>
            <person name="Lauterbach L."/>
            <person name="Steele A.D."/>
            <person name="Gui C."/>
            <person name="Meng S."/>
            <person name="Li G."/>
            <person name="Viehrig K."/>
            <person name="Ye F."/>
            <person name="Su P."/>
            <person name="Kiefer A.F."/>
            <person name="Nichols A."/>
            <person name="Cepeda A.J."/>
            <person name="Yan W."/>
            <person name="Fan B."/>
            <person name="Jiang Y."/>
            <person name="Adhikari A."/>
            <person name="Zheng C.-J."/>
            <person name="Schuster L."/>
            <person name="Cowan T.M."/>
            <person name="Smanski M.J."/>
            <person name="Chevrette M.G."/>
            <person name="De Carvalho L.P.S."/>
            <person name="Shen B."/>
        </authorList>
    </citation>
    <scope>NUCLEOTIDE SEQUENCE [LARGE SCALE GENOMIC DNA]</scope>
    <source>
        <strain evidence="2 3">NPDC058328</strain>
    </source>
</reference>
<dbReference type="InterPro" id="IPR006680">
    <property type="entry name" value="Amidohydro-rel"/>
</dbReference>
<organism evidence="2 3">
    <name type="scientific">Streptomyces marokkonensis</name>
    <dbReference type="NCBI Taxonomy" id="324855"/>
    <lineage>
        <taxon>Bacteria</taxon>
        <taxon>Bacillati</taxon>
        <taxon>Actinomycetota</taxon>
        <taxon>Actinomycetes</taxon>
        <taxon>Kitasatosporales</taxon>
        <taxon>Streptomycetaceae</taxon>
        <taxon>Streptomyces</taxon>
    </lineage>
</organism>
<dbReference type="SUPFAM" id="SSF51556">
    <property type="entry name" value="Metallo-dependent hydrolases"/>
    <property type="match status" value="1"/>
</dbReference>
<proteinExistence type="predicted"/>
<dbReference type="Pfam" id="PF01979">
    <property type="entry name" value="Amidohydro_1"/>
    <property type="match status" value="1"/>
</dbReference>
<dbReference type="InterPro" id="IPR032466">
    <property type="entry name" value="Metal_Hydrolase"/>
</dbReference>
<dbReference type="PANTHER" id="PTHR43135">
    <property type="entry name" value="ALPHA-D-RIBOSE 1-METHYLPHOSPHONATE 5-TRIPHOSPHATE DIPHOSPHATASE"/>
    <property type="match status" value="1"/>
</dbReference>
<keyword evidence="3" id="KW-1185">Reference proteome</keyword>
<evidence type="ECO:0000259" key="1">
    <source>
        <dbReference type="Pfam" id="PF01979"/>
    </source>
</evidence>
<comment type="caution">
    <text evidence="2">The sequence shown here is derived from an EMBL/GenBank/DDBJ whole genome shotgun (WGS) entry which is preliminary data.</text>
</comment>
<dbReference type="EMBL" id="JBHVZQ010000004">
    <property type="protein sequence ID" value="MFF1273086.1"/>
    <property type="molecule type" value="Genomic_DNA"/>
</dbReference>
<evidence type="ECO:0000313" key="2">
    <source>
        <dbReference type="EMBL" id="MFF1273086.1"/>
    </source>
</evidence>
<name>A0ABW6Q2M7_9ACTN</name>
<dbReference type="InterPro" id="IPR051781">
    <property type="entry name" value="Metallo-dep_Hydrolase"/>
</dbReference>
<dbReference type="Gene3D" id="1.20.58.520">
    <property type="entry name" value="Amidohydrolase"/>
    <property type="match status" value="1"/>
</dbReference>
<dbReference type="Gene3D" id="2.30.40.10">
    <property type="entry name" value="Urease, subunit C, domain 1"/>
    <property type="match status" value="1"/>
</dbReference>
<dbReference type="Proteomes" id="UP001601627">
    <property type="component" value="Unassembled WGS sequence"/>
</dbReference>
<dbReference type="InterPro" id="IPR011059">
    <property type="entry name" value="Metal-dep_hydrolase_composite"/>
</dbReference>
<protein>
    <submittedName>
        <fullName evidence="2">Amidohydrolase family protein</fullName>
    </submittedName>
</protein>
<dbReference type="SUPFAM" id="SSF51338">
    <property type="entry name" value="Composite domain of metallo-dependent hydrolases"/>
    <property type="match status" value="1"/>
</dbReference>
<accession>A0ABW6Q2M7</accession>
<dbReference type="RefSeq" id="WP_388233657.1">
    <property type="nucleotide sequence ID" value="NZ_JBHVZQ010000004.1"/>
</dbReference>
<gene>
    <name evidence="2" type="ORF">ACFVZC_06710</name>
</gene>
<sequence length="368" mass="37711">MPRTVAVEPGPPRTALLQVRVFDGRALTGPRTVVIDAGVVSPSTDTSGARLVDGTGTTLLPGLIDAHVHLHGPDTLAALASHGVTTALDMATWPPGLLASLRRIPHLTDIRSAGTPAVGDGGPHARVPGMSRDAVVRCPRQAGEFVAAQVSAGADYIKIVAEAPGEGGPDRDTLDALVAAARTHGRKTVVHAATTGAYLMALDAGADFITHIPLDRPLDAAEAARMAAQGQVCVPTLSMMQGTAAARGAAPAFRNAVRSVAVLRDAGVPILAGTDANAQPGAPFQVEHGASIHRELELLVAAGLTPAEALRSATVLPARHFGLDDRGSVAPGLRADLLLVDGNPLADIRATRALRHIWCAGVEQVPAV</sequence>
<dbReference type="PANTHER" id="PTHR43135:SF3">
    <property type="entry name" value="ALPHA-D-RIBOSE 1-METHYLPHOSPHONATE 5-TRIPHOSPHATE DIPHOSPHATASE"/>
    <property type="match status" value="1"/>
</dbReference>